<dbReference type="Pfam" id="PF02569">
    <property type="entry name" value="Pantoate_ligase"/>
    <property type="match status" value="1"/>
</dbReference>
<evidence type="ECO:0000256" key="6">
    <source>
        <dbReference type="ARBA" id="ARBA00022741"/>
    </source>
</evidence>
<dbReference type="SUPFAM" id="SSF52374">
    <property type="entry name" value="Nucleotidylyl transferase"/>
    <property type="match status" value="1"/>
</dbReference>
<dbReference type="UniPathway" id="UPA00028">
    <property type="reaction ID" value="UER00005"/>
</dbReference>
<feature type="binding site" evidence="9">
    <location>
        <position position="61"/>
    </location>
    <ligand>
        <name>(R)-pantoate</name>
        <dbReference type="ChEBI" id="CHEBI:15980"/>
    </ligand>
</feature>
<dbReference type="NCBIfam" id="TIGR00125">
    <property type="entry name" value="cyt_tran_rel"/>
    <property type="match status" value="1"/>
</dbReference>
<evidence type="ECO:0000313" key="10">
    <source>
        <dbReference type="EMBL" id="TCT25551.1"/>
    </source>
</evidence>
<feature type="binding site" evidence="9">
    <location>
        <begin position="184"/>
        <end position="187"/>
    </location>
    <ligand>
        <name>ATP</name>
        <dbReference type="ChEBI" id="CHEBI:30616"/>
    </ligand>
</feature>
<dbReference type="GO" id="GO:0015940">
    <property type="term" value="P:pantothenate biosynthetic process"/>
    <property type="evidence" value="ECO:0007669"/>
    <property type="project" value="UniProtKB-UniRule"/>
</dbReference>
<keyword evidence="3 9" id="KW-0963">Cytoplasm</keyword>
<dbReference type="PANTHER" id="PTHR21299:SF1">
    <property type="entry name" value="PANTOATE--BETA-ALANINE LIGASE"/>
    <property type="match status" value="1"/>
</dbReference>
<keyword evidence="11" id="KW-1185">Reference proteome</keyword>
<evidence type="ECO:0000256" key="7">
    <source>
        <dbReference type="ARBA" id="ARBA00022840"/>
    </source>
</evidence>
<evidence type="ECO:0000256" key="4">
    <source>
        <dbReference type="ARBA" id="ARBA00022598"/>
    </source>
</evidence>
<feature type="active site" description="Proton donor" evidence="9">
    <location>
        <position position="37"/>
    </location>
</feature>
<proteinExistence type="inferred from homology"/>
<feature type="binding site" evidence="9">
    <location>
        <begin position="30"/>
        <end position="37"/>
    </location>
    <ligand>
        <name>ATP</name>
        <dbReference type="ChEBI" id="CHEBI:30616"/>
    </ligand>
</feature>
<comment type="catalytic activity">
    <reaction evidence="8 9">
        <text>(R)-pantoate + beta-alanine + ATP = (R)-pantothenate + AMP + diphosphate + H(+)</text>
        <dbReference type="Rhea" id="RHEA:10912"/>
        <dbReference type="ChEBI" id="CHEBI:15378"/>
        <dbReference type="ChEBI" id="CHEBI:15980"/>
        <dbReference type="ChEBI" id="CHEBI:29032"/>
        <dbReference type="ChEBI" id="CHEBI:30616"/>
        <dbReference type="ChEBI" id="CHEBI:33019"/>
        <dbReference type="ChEBI" id="CHEBI:57966"/>
        <dbReference type="ChEBI" id="CHEBI:456215"/>
        <dbReference type="EC" id="6.3.2.1"/>
    </reaction>
</comment>
<dbReference type="GO" id="GO:0005829">
    <property type="term" value="C:cytosol"/>
    <property type="evidence" value="ECO:0007669"/>
    <property type="project" value="TreeGrafter"/>
</dbReference>
<sequence length="290" mass="33397">MNVFRKAEDMQAYSLKKRKEGKSIGFVPTMGYLHEGHIHLIRKARQTDDIVVLSIFVNPLQFGPSEDFERYPRDEKRDLEMAEQEKVDAVFIPDTKEMYPGPMSIQLTVRDRTDVLCGKSREGHFDGVATVLTKLFHLTQPNRAYFGLKDAQQVAVVDALIHDLNFPIELVPVPTVREEDGLAKSSRNVYLNGEERKQAPYLFKALEHGRFLVRNGVNNRETIINEVRNFIKEHTHGKIDYVDLLTYPELKPLDEIDERVILAAAVYFDNARLIDNLIFHPDGELTYDLK</sequence>
<dbReference type="Gene3D" id="3.40.50.620">
    <property type="entry name" value="HUPs"/>
    <property type="match status" value="1"/>
</dbReference>
<evidence type="ECO:0000256" key="2">
    <source>
        <dbReference type="ARBA" id="ARBA00009256"/>
    </source>
</evidence>
<dbReference type="EMBL" id="SMAN01000003">
    <property type="protein sequence ID" value="TCT25551.1"/>
    <property type="molecule type" value="Genomic_DNA"/>
</dbReference>
<evidence type="ECO:0000256" key="5">
    <source>
        <dbReference type="ARBA" id="ARBA00022655"/>
    </source>
</evidence>
<name>A0A4R3N892_9BACI</name>
<reference evidence="10 11" key="1">
    <citation type="submission" date="2019-03" db="EMBL/GenBank/DDBJ databases">
        <title>Genomic Encyclopedia of Type Strains, Phase IV (KMG-IV): sequencing the most valuable type-strain genomes for metagenomic binning, comparative biology and taxonomic classification.</title>
        <authorList>
            <person name="Goeker M."/>
        </authorList>
    </citation>
    <scope>NUCLEOTIDE SEQUENCE [LARGE SCALE GENOMIC DNA]</scope>
    <source>
        <strain evidence="10 11">DSM 25894</strain>
    </source>
</reference>
<keyword evidence="5 9" id="KW-0566">Pantothenate biosynthesis</keyword>
<keyword evidence="6 9" id="KW-0547">Nucleotide-binding</keyword>
<dbReference type="AlphaFoldDB" id="A0A4R3N892"/>
<dbReference type="GO" id="GO:0005524">
    <property type="term" value="F:ATP binding"/>
    <property type="evidence" value="ECO:0007669"/>
    <property type="project" value="UniProtKB-KW"/>
</dbReference>
<dbReference type="InterPro" id="IPR042176">
    <property type="entry name" value="Pantoate_ligase_C"/>
</dbReference>
<evidence type="ECO:0000256" key="9">
    <source>
        <dbReference type="HAMAP-Rule" id="MF_00158"/>
    </source>
</evidence>
<evidence type="ECO:0000256" key="1">
    <source>
        <dbReference type="ARBA" id="ARBA00004990"/>
    </source>
</evidence>
<dbReference type="InterPro" id="IPR003721">
    <property type="entry name" value="Pantoate_ligase"/>
</dbReference>
<comment type="subunit">
    <text evidence="9">Homodimer.</text>
</comment>
<gene>
    <name evidence="9" type="primary">panC</name>
    <name evidence="10" type="ORF">EDD68_103106</name>
</gene>
<comment type="miscellaneous">
    <text evidence="9">The reaction proceeds by a bi uni uni bi ping pong mechanism.</text>
</comment>
<comment type="similarity">
    <text evidence="2 9">Belongs to the pantothenate synthetase family.</text>
</comment>
<feature type="binding site" evidence="9">
    <location>
        <begin position="147"/>
        <end position="150"/>
    </location>
    <ligand>
        <name>ATP</name>
        <dbReference type="ChEBI" id="CHEBI:30616"/>
    </ligand>
</feature>
<protein>
    <recommendedName>
        <fullName evidence="9">Pantothenate synthetase</fullName>
        <shortName evidence="9">PS</shortName>
        <ecNumber evidence="9">6.3.2.1</ecNumber>
    </recommendedName>
    <alternativeName>
        <fullName evidence="9">Pantoate--beta-alanine ligase</fullName>
    </alternativeName>
    <alternativeName>
        <fullName evidence="9">Pantoate-activating enzyme</fullName>
    </alternativeName>
</protein>
<comment type="function">
    <text evidence="9">Catalyzes the condensation of pantoate with beta-alanine in an ATP-dependent reaction via a pantoyl-adenylate intermediate.</text>
</comment>
<dbReference type="GO" id="GO:0004592">
    <property type="term" value="F:pantoate-beta-alanine ligase activity"/>
    <property type="evidence" value="ECO:0007669"/>
    <property type="project" value="UniProtKB-UniRule"/>
</dbReference>
<keyword evidence="4 9" id="KW-0436">Ligase</keyword>
<dbReference type="InterPro" id="IPR004821">
    <property type="entry name" value="Cyt_trans-like"/>
</dbReference>
<dbReference type="PANTHER" id="PTHR21299">
    <property type="entry name" value="CYTIDYLATE KINASE/PANTOATE-BETA-ALANINE LIGASE"/>
    <property type="match status" value="1"/>
</dbReference>
<organism evidence="10 11">
    <name type="scientific">Melghiribacillus thermohalophilus</name>
    <dbReference type="NCBI Taxonomy" id="1324956"/>
    <lineage>
        <taxon>Bacteria</taxon>
        <taxon>Bacillati</taxon>
        <taxon>Bacillota</taxon>
        <taxon>Bacilli</taxon>
        <taxon>Bacillales</taxon>
        <taxon>Bacillaceae</taxon>
        <taxon>Melghiribacillus</taxon>
    </lineage>
</organism>
<dbReference type="EC" id="6.3.2.1" evidence="9"/>
<dbReference type="RefSeq" id="WP_132370984.1">
    <property type="nucleotide sequence ID" value="NZ_SMAN01000003.1"/>
</dbReference>
<dbReference type="HAMAP" id="MF_00158">
    <property type="entry name" value="PanC"/>
    <property type="match status" value="1"/>
</dbReference>
<keyword evidence="7 9" id="KW-0067">ATP-binding</keyword>
<comment type="subcellular location">
    <subcellularLocation>
        <location evidence="9">Cytoplasm</location>
    </subcellularLocation>
</comment>
<evidence type="ECO:0000313" key="11">
    <source>
        <dbReference type="Proteomes" id="UP000294650"/>
    </source>
</evidence>
<feature type="binding site" evidence="9">
    <location>
        <position position="153"/>
    </location>
    <ligand>
        <name>(R)-pantoate</name>
        <dbReference type="ChEBI" id="CHEBI:15980"/>
    </ligand>
</feature>
<comment type="caution">
    <text evidence="10">The sequence shown here is derived from an EMBL/GenBank/DDBJ whole genome shotgun (WGS) entry which is preliminary data.</text>
</comment>
<feature type="binding site" evidence="9">
    <location>
        <position position="176"/>
    </location>
    <ligand>
        <name>ATP</name>
        <dbReference type="ChEBI" id="CHEBI:30616"/>
    </ligand>
</feature>
<dbReference type="NCBIfam" id="TIGR00018">
    <property type="entry name" value="panC"/>
    <property type="match status" value="1"/>
</dbReference>
<accession>A0A4R3N892</accession>
<dbReference type="InterPro" id="IPR014729">
    <property type="entry name" value="Rossmann-like_a/b/a_fold"/>
</dbReference>
<dbReference type="Proteomes" id="UP000294650">
    <property type="component" value="Unassembled WGS sequence"/>
</dbReference>
<comment type="pathway">
    <text evidence="1 9">Cofactor biosynthesis; (R)-pantothenate biosynthesis; (R)-pantothenate from (R)-pantoate and beta-alanine: step 1/1.</text>
</comment>
<evidence type="ECO:0000256" key="8">
    <source>
        <dbReference type="ARBA" id="ARBA00048258"/>
    </source>
</evidence>
<feature type="binding site" evidence="9">
    <location>
        <position position="61"/>
    </location>
    <ligand>
        <name>beta-alanine</name>
        <dbReference type="ChEBI" id="CHEBI:57966"/>
    </ligand>
</feature>
<dbReference type="CDD" id="cd00560">
    <property type="entry name" value="PanC"/>
    <property type="match status" value="1"/>
</dbReference>
<evidence type="ECO:0000256" key="3">
    <source>
        <dbReference type="ARBA" id="ARBA00022490"/>
    </source>
</evidence>
<dbReference type="Gene3D" id="3.30.1300.10">
    <property type="entry name" value="Pantoate-beta-alanine ligase, C-terminal domain"/>
    <property type="match status" value="1"/>
</dbReference>
<dbReference type="FunFam" id="3.40.50.620:FF:000013">
    <property type="entry name" value="Pantothenate synthetase"/>
    <property type="match status" value="1"/>
</dbReference>
<dbReference type="OrthoDB" id="9773087at2"/>